<dbReference type="Proteomes" id="UP001150830">
    <property type="component" value="Unassembled WGS sequence"/>
</dbReference>
<keyword evidence="7 14" id="KW-0812">Transmembrane</keyword>
<keyword evidence="12 14" id="KW-0472">Membrane</keyword>
<evidence type="ECO:0000256" key="13">
    <source>
        <dbReference type="ARBA" id="ARBA00023316"/>
    </source>
</evidence>
<dbReference type="InterPro" id="IPR012338">
    <property type="entry name" value="Beta-lactam/transpept-like"/>
</dbReference>
<keyword evidence="14" id="KW-0862">Zinc</keyword>
<feature type="active site" description="Acyl-ester intermediate" evidence="14">
    <location>
        <position position="331"/>
    </location>
</feature>
<evidence type="ECO:0000256" key="4">
    <source>
        <dbReference type="ARBA" id="ARBA00022519"/>
    </source>
</evidence>
<evidence type="ECO:0000256" key="11">
    <source>
        <dbReference type="ARBA" id="ARBA00022989"/>
    </source>
</evidence>
<dbReference type="InterPro" id="IPR005311">
    <property type="entry name" value="PBP_dimer"/>
</dbReference>
<accession>A0A9X3EBP4</accession>
<evidence type="ECO:0000259" key="15">
    <source>
        <dbReference type="Pfam" id="PF00905"/>
    </source>
</evidence>
<evidence type="ECO:0000256" key="7">
    <source>
        <dbReference type="ARBA" id="ARBA00022692"/>
    </source>
</evidence>
<organism evidence="17 18">
    <name type="scientific">Parathalassolituus penaei</name>
    <dbReference type="NCBI Taxonomy" id="2997323"/>
    <lineage>
        <taxon>Bacteria</taxon>
        <taxon>Pseudomonadati</taxon>
        <taxon>Pseudomonadota</taxon>
        <taxon>Gammaproteobacteria</taxon>
        <taxon>Oceanospirillales</taxon>
        <taxon>Oceanospirillaceae</taxon>
        <taxon>Parathalassolituus</taxon>
    </lineage>
</organism>
<dbReference type="EMBL" id="JAPNOA010000016">
    <property type="protein sequence ID" value="MCY0964245.1"/>
    <property type="molecule type" value="Genomic_DNA"/>
</dbReference>
<keyword evidence="11 14" id="KW-1133">Transmembrane helix</keyword>
<dbReference type="Gene3D" id="3.40.710.10">
    <property type="entry name" value="DD-peptidase/beta-lactamase superfamily"/>
    <property type="match status" value="1"/>
</dbReference>
<evidence type="ECO:0000256" key="1">
    <source>
        <dbReference type="ARBA" id="ARBA00004167"/>
    </source>
</evidence>
<dbReference type="GO" id="GO:0009252">
    <property type="term" value="P:peptidoglycan biosynthetic process"/>
    <property type="evidence" value="ECO:0007669"/>
    <property type="project" value="UniProtKB-UniRule"/>
</dbReference>
<dbReference type="Gene3D" id="3.30.1390.30">
    <property type="entry name" value="Penicillin-binding protein 2a, domain 3"/>
    <property type="match status" value="1"/>
</dbReference>
<dbReference type="GO" id="GO:0071972">
    <property type="term" value="F:peptidoglycan L,D-transpeptidase activity"/>
    <property type="evidence" value="ECO:0007669"/>
    <property type="project" value="TreeGrafter"/>
</dbReference>
<dbReference type="Gene3D" id="3.90.1310.10">
    <property type="entry name" value="Penicillin-binding protein 2a (Domain 2)"/>
    <property type="match status" value="1"/>
</dbReference>
<protein>
    <recommendedName>
        <fullName evidence="14">Peptidoglycan D,D-transpeptidase MrdA</fullName>
        <ecNumber evidence="14">3.4.16.4</ecNumber>
    </recommendedName>
    <alternativeName>
        <fullName evidence="14">Penicillin-binding protein 2</fullName>
        <shortName evidence="14">PBP-2</shortName>
    </alternativeName>
</protein>
<comment type="similarity">
    <text evidence="14">Belongs to the transpeptidase family. MrdA subfamily.</text>
</comment>
<comment type="subcellular location">
    <subcellularLocation>
        <location evidence="14">Cell inner membrane</location>
        <topology evidence="14">Single-pass membrane protein</topology>
    </subcellularLocation>
    <subcellularLocation>
        <location evidence="2">Cell membrane</location>
    </subcellularLocation>
    <subcellularLocation>
        <location evidence="1">Membrane</location>
        <topology evidence="1">Single-pass membrane protein</topology>
    </subcellularLocation>
</comment>
<feature type="domain" description="Penicillin-binding protein dimerisation" evidence="16">
    <location>
        <begin position="64"/>
        <end position="239"/>
    </location>
</feature>
<dbReference type="SUPFAM" id="SSF56519">
    <property type="entry name" value="Penicillin binding protein dimerisation domain"/>
    <property type="match status" value="1"/>
</dbReference>
<evidence type="ECO:0000256" key="12">
    <source>
        <dbReference type="ARBA" id="ARBA00023136"/>
    </source>
</evidence>
<keyword evidence="10 14" id="KW-0573">Peptidoglycan synthesis</keyword>
<keyword evidence="6 14" id="KW-0645">Protease</keyword>
<feature type="transmembrane region" description="Helical" evidence="14">
    <location>
        <begin position="20"/>
        <end position="39"/>
    </location>
</feature>
<dbReference type="InterPro" id="IPR017790">
    <property type="entry name" value="Penicillin-binding_protein_2"/>
</dbReference>
<keyword evidence="9 14" id="KW-0133">Cell shape</keyword>
<comment type="caution">
    <text evidence="17">The sequence shown here is derived from an EMBL/GenBank/DDBJ whole genome shotgun (WGS) entry which is preliminary data.</text>
</comment>
<reference evidence="17" key="1">
    <citation type="submission" date="2022-11" db="EMBL/GenBank/DDBJ databases">
        <title>Parathalassolutuus dongxingensis gen. nov., sp. nov., a novel member of family Oceanospirillaceae isolated from a coastal shrimp pond in Guangxi, China.</title>
        <authorList>
            <person name="Chen H."/>
        </authorList>
    </citation>
    <scope>NUCLEOTIDE SEQUENCE</scope>
    <source>
        <strain evidence="17">G-43</strain>
    </source>
</reference>
<feature type="binding site" evidence="14">
    <location>
        <position position="376"/>
    </location>
    <ligand>
        <name>Zn(2+)</name>
        <dbReference type="ChEBI" id="CHEBI:29105"/>
    </ligand>
</feature>
<sequence>MWEHSFRDKSAEASLFRNRAIILGIIMAILLGVLAWRMAHLQITLYDKYRNLSENNRIKIRPLDPKRGLIYDRHGELLAENAPSYSLTLVVEKVRDLEKTIDFLNELIGISDRDREQFMKRIDYRRRPFEPITLRQQLTEDEIAKVMVNRNFLRGVDVEAQLVRYYPEGDTFAHVLGYVGRINQAEQDKLDADPDLKRRYSASQYIGKQGVEKRYEEVLHGEPGYQKIETNARGRALRVLEQVDPVPGQDITLQLDAGLQRLAKAQMGERRGAVVAIEVKTGGILALYSNPGFDPNLFVSGISHVDYNNLRDDPDLPLFDRATRGRYPPASTLKPFIGLGTVDMGITNWTREIYDPGYFQLDAGGRFYRDWKRTGHGFVNLERAIIESCDIYFYDVANRAGIDRINPFLAQFGFGQNMSLDVDDALPGLLPGREWKRKTYRAGWWAGDTVNLGIGQGYMLATPLQLATATALLANRGKWQIPHLIKARNGVDEVLEHGPIPDVVLNQSSNWDKMFEAMHKVVSSPSGTARALQAHLDFSIAGKTGTAQVVGIKQDAKYDSAALKERQRDHALFISFSPVEDPKIAVAVIVENGESAGKTAAPIAQQIINAYLGDNPG</sequence>
<dbReference type="GO" id="GO:0006508">
    <property type="term" value="P:proteolysis"/>
    <property type="evidence" value="ECO:0007669"/>
    <property type="project" value="UniProtKB-KW"/>
</dbReference>
<keyword evidence="8 14" id="KW-0378">Hydrolase</keyword>
<keyword evidence="5 14" id="KW-0121">Carboxypeptidase</keyword>
<evidence type="ECO:0000256" key="6">
    <source>
        <dbReference type="ARBA" id="ARBA00022670"/>
    </source>
</evidence>
<dbReference type="HAMAP" id="MF_02081">
    <property type="entry name" value="MrdA_transpept"/>
    <property type="match status" value="1"/>
</dbReference>
<comment type="catalytic activity">
    <reaction evidence="14">
        <text>Preferential cleavage: (Ac)2-L-Lys-D-Ala-|-D-Ala. Also transpeptidation of peptidyl-alanyl moieties that are N-acyl substituents of D-alanine.</text>
        <dbReference type="EC" id="3.4.16.4"/>
    </reaction>
</comment>
<dbReference type="PANTHER" id="PTHR30627:SF2">
    <property type="entry name" value="PEPTIDOGLYCAN D,D-TRANSPEPTIDASE MRDA"/>
    <property type="match status" value="1"/>
</dbReference>
<dbReference type="AlphaFoldDB" id="A0A9X3EBP4"/>
<feature type="domain" description="Penicillin-binding protein transpeptidase" evidence="15">
    <location>
        <begin position="272"/>
        <end position="608"/>
    </location>
</feature>
<dbReference type="GO" id="GO:0008658">
    <property type="term" value="F:penicillin binding"/>
    <property type="evidence" value="ECO:0007669"/>
    <property type="project" value="UniProtKB-UniRule"/>
</dbReference>
<comment type="pathway">
    <text evidence="14">Cell wall biogenesis; peptidoglycan biosynthesis.</text>
</comment>
<evidence type="ECO:0000256" key="10">
    <source>
        <dbReference type="ARBA" id="ARBA00022984"/>
    </source>
</evidence>
<dbReference type="InterPro" id="IPR036138">
    <property type="entry name" value="PBP_dimer_sf"/>
</dbReference>
<comment type="cofactor">
    <cofactor evidence="14">
        <name>Zn(2+)</name>
        <dbReference type="ChEBI" id="CHEBI:29105"/>
    </cofactor>
    <text evidence="14">Binds one Zn(2+) ion per subunit.</text>
</comment>
<feature type="binding site" evidence="14">
    <location>
        <position position="355"/>
    </location>
    <ligand>
        <name>Zn(2+)</name>
        <dbReference type="ChEBI" id="CHEBI:29105"/>
    </ligand>
</feature>
<dbReference type="RefSeq" id="WP_283172463.1">
    <property type="nucleotide sequence ID" value="NZ_JAPNOA010000016.1"/>
</dbReference>
<keyword evidence="4 14" id="KW-0997">Cell inner membrane</keyword>
<evidence type="ECO:0000256" key="3">
    <source>
        <dbReference type="ARBA" id="ARBA00022475"/>
    </source>
</evidence>
<dbReference type="NCBIfam" id="TIGR03423">
    <property type="entry name" value="pbp2_mrdA"/>
    <property type="match status" value="1"/>
</dbReference>
<evidence type="ECO:0000259" key="16">
    <source>
        <dbReference type="Pfam" id="PF03717"/>
    </source>
</evidence>
<name>A0A9X3EBP4_9GAMM</name>
<evidence type="ECO:0000256" key="8">
    <source>
        <dbReference type="ARBA" id="ARBA00022801"/>
    </source>
</evidence>
<feature type="binding site" evidence="14">
    <location>
        <position position="389"/>
    </location>
    <ligand>
        <name>Zn(2+)</name>
        <dbReference type="ChEBI" id="CHEBI:29105"/>
    </ligand>
</feature>
<keyword evidence="14" id="KW-0479">Metal-binding</keyword>
<feature type="binding site" evidence="14">
    <location>
        <position position="370"/>
    </location>
    <ligand>
        <name>Zn(2+)</name>
        <dbReference type="ChEBI" id="CHEBI:29105"/>
    </ligand>
</feature>
<keyword evidence="13 14" id="KW-0961">Cell wall biogenesis/degradation</keyword>
<keyword evidence="18" id="KW-1185">Reference proteome</keyword>
<proteinExistence type="inferred from homology"/>
<dbReference type="Pfam" id="PF00905">
    <property type="entry name" value="Transpeptidase"/>
    <property type="match status" value="1"/>
</dbReference>
<dbReference type="GO" id="GO:0071555">
    <property type="term" value="P:cell wall organization"/>
    <property type="evidence" value="ECO:0007669"/>
    <property type="project" value="UniProtKB-KW"/>
</dbReference>
<dbReference type="InterPro" id="IPR050515">
    <property type="entry name" value="Beta-lactam/transpept"/>
</dbReference>
<gene>
    <name evidence="14 17" type="primary">mrdA</name>
    <name evidence="17" type="ORF">OUO13_03530</name>
</gene>
<dbReference type="GO" id="GO:0008360">
    <property type="term" value="P:regulation of cell shape"/>
    <property type="evidence" value="ECO:0007669"/>
    <property type="project" value="UniProtKB-KW"/>
</dbReference>
<evidence type="ECO:0000313" key="17">
    <source>
        <dbReference type="EMBL" id="MCY0964245.1"/>
    </source>
</evidence>
<dbReference type="GO" id="GO:0005886">
    <property type="term" value="C:plasma membrane"/>
    <property type="evidence" value="ECO:0007669"/>
    <property type="project" value="UniProtKB-SubCell"/>
</dbReference>
<evidence type="ECO:0000256" key="5">
    <source>
        <dbReference type="ARBA" id="ARBA00022645"/>
    </source>
</evidence>
<evidence type="ECO:0000313" key="18">
    <source>
        <dbReference type="Proteomes" id="UP001150830"/>
    </source>
</evidence>
<evidence type="ECO:0000256" key="14">
    <source>
        <dbReference type="HAMAP-Rule" id="MF_02081"/>
    </source>
</evidence>
<keyword evidence="3 14" id="KW-1003">Cell membrane</keyword>
<dbReference type="GO" id="GO:0009002">
    <property type="term" value="F:serine-type D-Ala-D-Ala carboxypeptidase activity"/>
    <property type="evidence" value="ECO:0007669"/>
    <property type="project" value="UniProtKB-UniRule"/>
</dbReference>
<dbReference type="EC" id="3.4.16.4" evidence="14"/>
<dbReference type="SUPFAM" id="SSF56601">
    <property type="entry name" value="beta-lactamase/transpeptidase-like"/>
    <property type="match status" value="1"/>
</dbReference>
<dbReference type="PANTHER" id="PTHR30627">
    <property type="entry name" value="PEPTIDOGLYCAN D,D-TRANSPEPTIDASE"/>
    <property type="match status" value="1"/>
</dbReference>
<dbReference type="GO" id="GO:0008270">
    <property type="term" value="F:zinc ion binding"/>
    <property type="evidence" value="ECO:0007669"/>
    <property type="project" value="UniProtKB-UniRule"/>
</dbReference>
<comment type="function">
    <text evidence="14">Catalyzes cross-linking of the peptidoglycan cell wall.</text>
</comment>
<evidence type="ECO:0000256" key="9">
    <source>
        <dbReference type="ARBA" id="ARBA00022960"/>
    </source>
</evidence>
<dbReference type="InterPro" id="IPR001460">
    <property type="entry name" value="PCN-bd_Tpept"/>
</dbReference>
<evidence type="ECO:0000256" key="2">
    <source>
        <dbReference type="ARBA" id="ARBA00004236"/>
    </source>
</evidence>
<dbReference type="Pfam" id="PF03717">
    <property type="entry name" value="PBP_dimer"/>
    <property type="match status" value="1"/>
</dbReference>